<comment type="caution">
    <text evidence="1">The sequence shown here is derived from an EMBL/GenBank/DDBJ whole genome shotgun (WGS) entry which is preliminary data.</text>
</comment>
<accession>A0AAE4CNK7</accession>
<evidence type="ECO:0000313" key="1">
    <source>
        <dbReference type="EMBL" id="MDR7304540.1"/>
    </source>
</evidence>
<gene>
    <name evidence="1" type="ORF">JOF55_004784</name>
</gene>
<evidence type="ECO:0000313" key="2">
    <source>
        <dbReference type="Proteomes" id="UP001180845"/>
    </source>
</evidence>
<protein>
    <submittedName>
        <fullName evidence="1">Uncharacterized protein</fullName>
    </submittedName>
</protein>
<dbReference type="Proteomes" id="UP001180845">
    <property type="component" value="Unassembled WGS sequence"/>
</dbReference>
<name>A0AAE4CNK7_9ACTN</name>
<keyword evidence="2" id="KW-1185">Reference proteome</keyword>
<reference evidence="1" key="1">
    <citation type="submission" date="2023-07" db="EMBL/GenBank/DDBJ databases">
        <title>Sequencing the genomes of 1000 actinobacteria strains.</title>
        <authorList>
            <person name="Klenk H.-P."/>
        </authorList>
    </citation>
    <scope>NUCLEOTIDE SEQUENCE</scope>
    <source>
        <strain evidence="1">DSM 45977</strain>
    </source>
</reference>
<sequence>MLLPLVACQLFLLNRSPPPEDLSTELFDRVRREALLHGAQSNCVYAPQRAVAALGFCDPPRHLTGRHAARSTGGAPTWQQWVDRWHATSTLTSRTPRNVRARLLKVGRWLTVEHPEAADPAAWTRQTCAAWVAAVDQMNVGDYVQRTVGVHDRAGEPLKASSKEGLPSAVRGFFTDCQEWE</sequence>
<dbReference type="AlphaFoldDB" id="A0AAE4CNK7"/>
<organism evidence="1 2">
    <name type="scientific">Haloactinomyces albus</name>
    <dbReference type="NCBI Taxonomy" id="1352928"/>
    <lineage>
        <taxon>Bacteria</taxon>
        <taxon>Bacillati</taxon>
        <taxon>Actinomycetota</taxon>
        <taxon>Actinomycetes</taxon>
        <taxon>Actinopolysporales</taxon>
        <taxon>Actinopolysporaceae</taxon>
        <taxon>Haloactinomyces</taxon>
    </lineage>
</organism>
<proteinExistence type="predicted"/>
<dbReference type="EMBL" id="JAVDXW010000002">
    <property type="protein sequence ID" value="MDR7304540.1"/>
    <property type="molecule type" value="Genomic_DNA"/>
</dbReference>